<feature type="domain" description="HTH tetR-type" evidence="3">
    <location>
        <begin position="13"/>
        <end position="73"/>
    </location>
</feature>
<dbReference type="InterPro" id="IPR041586">
    <property type="entry name" value="PsrA_TetR_C"/>
</dbReference>
<protein>
    <submittedName>
        <fullName evidence="4">TetR family transcriptional regulator</fullName>
    </submittedName>
</protein>
<dbReference type="SUPFAM" id="SSF48498">
    <property type="entry name" value="Tetracyclin repressor-like, C-terminal domain"/>
    <property type="match status" value="1"/>
</dbReference>
<dbReference type="InterPro" id="IPR036271">
    <property type="entry name" value="Tet_transcr_reg_TetR-rel_C_sf"/>
</dbReference>
<evidence type="ECO:0000313" key="4">
    <source>
        <dbReference type="EMBL" id="RZS66660.1"/>
    </source>
</evidence>
<dbReference type="EMBL" id="SGWZ01000005">
    <property type="protein sequence ID" value="RZS66660.1"/>
    <property type="molecule type" value="Genomic_DNA"/>
</dbReference>
<dbReference type="Pfam" id="PF00440">
    <property type="entry name" value="TetR_N"/>
    <property type="match status" value="1"/>
</dbReference>
<evidence type="ECO:0000313" key="5">
    <source>
        <dbReference type="Proteomes" id="UP000292039"/>
    </source>
</evidence>
<sequence>MSAVINEMGRVAAPTPEAVLDAAETLFARQGHEATSMRQITALAGVNLAAVNYHFGSKEGLVQAVLKRRLGALNQERLNQLEQLERQAGLTGQPVKASQIVDAFFGTLIRLARQDKAGIWPLLERSMTEPTVFIRTLFAQEYSDVLERYKQALLKALPGVPHDEIVWRFQFMLGAASFALTGTKELREVMGWQENAQDAAQEEANLLPRLMSFLLGGLRAPLQSP</sequence>
<dbReference type="GO" id="GO:0003700">
    <property type="term" value="F:DNA-binding transcription factor activity"/>
    <property type="evidence" value="ECO:0007669"/>
    <property type="project" value="TreeGrafter"/>
</dbReference>
<feature type="DNA-binding region" description="H-T-H motif" evidence="2">
    <location>
        <begin position="36"/>
        <end position="55"/>
    </location>
</feature>
<dbReference type="PRINTS" id="PR00455">
    <property type="entry name" value="HTHTETR"/>
</dbReference>
<dbReference type="GO" id="GO:0000976">
    <property type="term" value="F:transcription cis-regulatory region binding"/>
    <property type="evidence" value="ECO:0007669"/>
    <property type="project" value="TreeGrafter"/>
</dbReference>
<organism evidence="4 5">
    <name type="scientific">Kerstersia gyiorum</name>
    <dbReference type="NCBI Taxonomy" id="206506"/>
    <lineage>
        <taxon>Bacteria</taxon>
        <taxon>Pseudomonadati</taxon>
        <taxon>Pseudomonadota</taxon>
        <taxon>Betaproteobacteria</taxon>
        <taxon>Burkholderiales</taxon>
        <taxon>Alcaligenaceae</taxon>
        <taxon>Kerstersia</taxon>
    </lineage>
</organism>
<reference evidence="4 5" key="1">
    <citation type="submission" date="2019-02" db="EMBL/GenBank/DDBJ databases">
        <title>Genomic Encyclopedia of Type Strains, Phase IV (KMG-IV): sequencing the most valuable type-strain genomes for metagenomic binning, comparative biology and taxonomic classification.</title>
        <authorList>
            <person name="Goeker M."/>
        </authorList>
    </citation>
    <scope>NUCLEOTIDE SEQUENCE [LARGE SCALE GENOMIC DNA]</scope>
    <source>
        <strain evidence="4 5">DSM 16618</strain>
    </source>
</reference>
<keyword evidence="1 2" id="KW-0238">DNA-binding</keyword>
<dbReference type="PANTHER" id="PTHR30055">
    <property type="entry name" value="HTH-TYPE TRANSCRIPTIONAL REGULATOR RUTR"/>
    <property type="match status" value="1"/>
</dbReference>
<dbReference type="Gene3D" id="1.10.357.10">
    <property type="entry name" value="Tetracycline Repressor, domain 2"/>
    <property type="match status" value="1"/>
</dbReference>
<dbReference type="InterPro" id="IPR001647">
    <property type="entry name" value="HTH_TetR"/>
</dbReference>
<dbReference type="Pfam" id="PF17939">
    <property type="entry name" value="TetR_C_30"/>
    <property type="match status" value="1"/>
</dbReference>
<accession>A0A4V2EZJ0</accession>
<proteinExistence type="predicted"/>
<evidence type="ECO:0000256" key="2">
    <source>
        <dbReference type="PROSITE-ProRule" id="PRU00335"/>
    </source>
</evidence>
<evidence type="ECO:0000256" key="1">
    <source>
        <dbReference type="ARBA" id="ARBA00023125"/>
    </source>
</evidence>
<dbReference type="InterPro" id="IPR009057">
    <property type="entry name" value="Homeodomain-like_sf"/>
</dbReference>
<dbReference type="PANTHER" id="PTHR30055:SF235">
    <property type="entry name" value="TRANSCRIPTIONAL REGULATORY PROTEIN"/>
    <property type="match status" value="1"/>
</dbReference>
<dbReference type="PROSITE" id="PS50977">
    <property type="entry name" value="HTH_TETR_2"/>
    <property type="match status" value="1"/>
</dbReference>
<dbReference type="AlphaFoldDB" id="A0A4V2EZJ0"/>
<dbReference type="SUPFAM" id="SSF46689">
    <property type="entry name" value="Homeodomain-like"/>
    <property type="match status" value="1"/>
</dbReference>
<dbReference type="Proteomes" id="UP000292039">
    <property type="component" value="Unassembled WGS sequence"/>
</dbReference>
<dbReference type="InterPro" id="IPR050109">
    <property type="entry name" value="HTH-type_TetR-like_transc_reg"/>
</dbReference>
<name>A0A4V2EZJ0_9BURK</name>
<gene>
    <name evidence="4" type="ORF">EV679_2814</name>
</gene>
<comment type="caution">
    <text evidence="4">The sequence shown here is derived from an EMBL/GenBank/DDBJ whole genome shotgun (WGS) entry which is preliminary data.</text>
</comment>
<evidence type="ECO:0000259" key="3">
    <source>
        <dbReference type="PROSITE" id="PS50977"/>
    </source>
</evidence>